<reference evidence="3 4" key="1">
    <citation type="submission" date="2019-11" db="EMBL/GenBank/DDBJ databases">
        <title>Comparative genomics of hydrocarbon-degrading Desulfosarcina strains.</title>
        <authorList>
            <person name="Watanabe M."/>
            <person name="Kojima H."/>
            <person name="Fukui M."/>
        </authorList>
    </citation>
    <scope>NUCLEOTIDE SEQUENCE [LARGE SCALE GENOMIC DNA]</scope>
    <source>
        <strain evidence="3 4">PL12</strain>
    </source>
</reference>
<keyword evidence="1" id="KW-0732">Signal</keyword>
<proteinExistence type="predicted"/>
<dbReference type="RefSeq" id="WP_155314612.1">
    <property type="nucleotide sequence ID" value="NZ_AP021874.1"/>
</dbReference>
<evidence type="ECO:0000313" key="3">
    <source>
        <dbReference type="EMBL" id="BBO66194.1"/>
    </source>
</evidence>
<gene>
    <name evidence="3" type="ORF">DSCA_01240</name>
</gene>
<dbReference type="Pfam" id="PF07589">
    <property type="entry name" value="PEP-CTERM"/>
    <property type="match status" value="1"/>
</dbReference>
<feature type="signal peptide" evidence="1">
    <location>
        <begin position="1"/>
        <end position="20"/>
    </location>
</feature>
<feature type="chain" id="PRO_5024450093" description="Ice-binding protein C-terminal domain-containing protein" evidence="1">
    <location>
        <begin position="21"/>
        <end position="229"/>
    </location>
</feature>
<dbReference type="NCBIfam" id="TIGR02595">
    <property type="entry name" value="PEP_CTERM"/>
    <property type="match status" value="1"/>
</dbReference>
<dbReference type="KEGG" id="dalk:DSCA_01240"/>
<dbReference type="EMBL" id="AP021874">
    <property type="protein sequence ID" value="BBO66194.1"/>
    <property type="molecule type" value="Genomic_DNA"/>
</dbReference>
<dbReference type="InterPro" id="IPR013424">
    <property type="entry name" value="Ice-binding_C"/>
</dbReference>
<organism evidence="3 4">
    <name type="scientific">Desulfosarcina alkanivorans</name>
    <dbReference type="NCBI Taxonomy" id="571177"/>
    <lineage>
        <taxon>Bacteria</taxon>
        <taxon>Pseudomonadati</taxon>
        <taxon>Thermodesulfobacteriota</taxon>
        <taxon>Desulfobacteria</taxon>
        <taxon>Desulfobacterales</taxon>
        <taxon>Desulfosarcinaceae</taxon>
        <taxon>Desulfosarcina</taxon>
    </lineage>
</organism>
<name>A0A5K7YIF5_9BACT</name>
<feature type="domain" description="Ice-binding protein C-terminal" evidence="2">
    <location>
        <begin position="201"/>
        <end position="224"/>
    </location>
</feature>
<accession>A0A5K7YIF5</accession>
<dbReference type="AlphaFoldDB" id="A0A5K7YIF5"/>
<evidence type="ECO:0000256" key="1">
    <source>
        <dbReference type="SAM" id="SignalP"/>
    </source>
</evidence>
<sequence>MKKFFLVLISLLFVVGSAYATPMYLGATYADFGLEGNPPLPTETGYYIWSNDDARTSWSVRWTGNNNGTDYDWVDWFGSIEIGGGLNLETTTEVLFDSGHIDNMVTSYIPYFGDLITFEGYAGNHWDGFDFTISGDAGVNVIGFNLGNSLWDLTPGTSEDNLGMGIFIGQDGASPNVLISNLLDDQGEIIGVTQNFEIPAPVPEPATMLLLGVGLVGMAATSRKKIFKE</sequence>
<evidence type="ECO:0000259" key="2">
    <source>
        <dbReference type="Pfam" id="PF07589"/>
    </source>
</evidence>
<evidence type="ECO:0000313" key="4">
    <source>
        <dbReference type="Proteomes" id="UP000427906"/>
    </source>
</evidence>
<keyword evidence="4" id="KW-1185">Reference proteome</keyword>
<protein>
    <recommendedName>
        <fullName evidence="2">Ice-binding protein C-terminal domain-containing protein</fullName>
    </recommendedName>
</protein>
<dbReference type="Proteomes" id="UP000427906">
    <property type="component" value="Chromosome"/>
</dbReference>